<sequence length="82" mass="9371">MFRRLLSIPRQKRADVAGDDCGHETQVRGRLGGQPMQRSSKTRRCFVRTSSLEHVLLCDIWPQSFACLLSPSSFILLQLVIR</sequence>
<reference evidence="2" key="1">
    <citation type="journal article" date="2020" name="Stud. Mycol.">
        <title>101 Dothideomycetes genomes: A test case for predicting lifestyles and emergence of pathogens.</title>
        <authorList>
            <person name="Haridas S."/>
            <person name="Albert R."/>
            <person name="Binder M."/>
            <person name="Bloem J."/>
            <person name="LaButti K."/>
            <person name="Salamov A."/>
            <person name="Andreopoulos B."/>
            <person name="Baker S."/>
            <person name="Barry K."/>
            <person name="Bills G."/>
            <person name="Bluhm B."/>
            <person name="Cannon C."/>
            <person name="Castanera R."/>
            <person name="Culley D."/>
            <person name="Daum C."/>
            <person name="Ezra D."/>
            <person name="Gonzalez J."/>
            <person name="Henrissat B."/>
            <person name="Kuo A."/>
            <person name="Liang C."/>
            <person name="Lipzen A."/>
            <person name="Lutzoni F."/>
            <person name="Magnuson J."/>
            <person name="Mondo S."/>
            <person name="Nolan M."/>
            <person name="Ohm R."/>
            <person name="Pangilinan J."/>
            <person name="Park H.-J."/>
            <person name="Ramirez L."/>
            <person name="Alfaro M."/>
            <person name="Sun H."/>
            <person name="Tritt A."/>
            <person name="Yoshinaga Y."/>
            <person name="Zwiers L.-H."/>
            <person name="Turgeon B."/>
            <person name="Goodwin S."/>
            <person name="Spatafora J."/>
            <person name="Crous P."/>
            <person name="Grigoriev I."/>
        </authorList>
    </citation>
    <scope>NUCLEOTIDE SEQUENCE [LARGE SCALE GENOMIC DNA]</scope>
    <source>
        <strain evidence="2">CBS 304.66</strain>
    </source>
</reference>
<proteinExistence type="predicted"/>
<dbReference type="AlphaFoldDB" id="A0A9P4K2T5"/>
<dbReference type="EMBL" id="ML986655">
    <property type="protein sequence ID" value="KAF2261562.1"/>
    <property type="molecule type" value="Genomic_DNA"/>
</dbReference>
<evidence type="ECO:0000313" key="2">
    <source>
        <dbReference type="Proteomes" id="UP000800093"/>
    </source>
</evidence>
<keyword evidence="2" id="KW-1185">Reference proteome</keyword>
<gene>
    <name evidence="1" type="ORF">CC78DRAFT_347860</name>
</gene>
<evidence type="ECO:0000313" key="1">
    <source>
        <dbReference type="EMBL" id="KAF2261562.1"/>
    </source>
</evidence>
<organism evidence="1 2">
    <name type="scientific">Lojkania enalia</name>
    <dbReference type="NCBI Taxonomy" id="147567"/>
    <lineage>
        <taxon>Eukaryota</taxon>
        <taxon>Fungi</taxon>
        <taxon>Dikarya</taxon>
        <taxon>Ascomycota</taxon>
        <taxon>Pezizomycotina</taxon>
        <taxon>Dothideomycetes</taxon>
        <taxon>Pleosporomycetidae</taxon>
        <taxon>Pleosporales</taxon>
        <taxon>Pleosporales incertae sedis</taxon>
        <taxon>Lojkania</taxon>
    </lineage>
</organism>
<accession>A0A9P4K2T5</accession>
<dbReference type="Proteomes" id="UP000800093">
    <property type="component" value="Unassembled WGS sequence"/>
</dbReference>
<protein>
    <submittedName>
        <fullName evidence="1">Uncharacterized protein</fullName>
    </submittedName>
</protein>
<name>A0A9P4K2T5_9PLEO</name>
<comment type="caution">
    <text evidence="1">The sequence shown here is derived from an EMBL/GenBank/DDBJ whole genome shotgun (WGS) entry which is preliminary data.</text>
</comment>